<accession>A0A834TK81</accession>
<proteinExistence type="inferred from homology"/>
<dbReference type="Proteomes" id="UP000634136">
    <property type="component" value="Unassembled WGS sequence"/>
</dbReference>
<evidence type="ECO:0000256" key="3">
    <source>
        <dbReference type="ARBA" id="ARBA00023211"/>
    </source>
</evidence>
<protein>
    <recommendedName>
        <fullName evidence="4">Hexosyltransferase</fullName>
        <ecNumber evidence="4">2.4.1.-</ecNumber>
    </recommendedName>
</protein>
<dbReference type="EMBL" id="JAAIUW010000007">
    <property type="protein sequence ID" value="KAF7822624.1"/>
    <property type="molecule type" value="Genomic_DNA"/>
</dbReference>
<organism evidence="5 6">
    <name type="scientific">Senna tora</name>
    <dbReference type="NCBI Taxonomy" id="362788"/>
    <lineage>
        <taxon>Eukaryota</taxon>
        <taxon>Viridiplantae</taxon>
        <taxon>Streptophyta</taxon>
        <taxon>Embryophyta</taxon>
        <taxon>Tracheophyta</taxon>
        <taxon>Spermatophyta</taxon>
        <taxon>Magnoliopsida</taxon>
        <taxon>eudicotyledons</taxon>
        <taxon>Gunneridae</taxon>
        <taxon>Pentapetalae</taxon>
        <taxon>rosids</taxon>
        <taxon>fabids</taxon>
        <taxon>Fabales</taxon>
        <taxon>Fabaceae</taxon>
        <taxon>Caesalpinioideae</taxon>
        <taxon>Cassia clade</taxon>
        <taxon>Senna</taxon>
    </lineage>
</organism>
<dbReference type="Gene3D" id="3.90.550.10">
    <property type="entry name" value="Spore Coat Polysaccharide Biosynthesis Protein SpsA, Chain A"/>
    <property type="match status" value="1"/>
</dbReference>
<keyword evidence="1" id="KW-0328">Glycosyltransferase</keyword>
<dbReference type="EC" id="2.4.1.-" evidence="4"/>
<evidence type="ECO:0000256" key="1">
    <source>
        <dbReference type="ARBA" id="ARBA00022676"/>
    </source>
</evidence>
<name>A0A834TK81_9FABA</name>
<dbReference type="InterPro" id="IPR050587">
    <property type="entry name" value="GNT1/Glycosyltrans_8"/>
</dbReference>
<dbReference type="AlphaFoldDB" id="A0A834TK81"/>
<keyword evidence="6" id="KW-1185">Reference proteome</keyword>
<evidence type="ECO:0000256" key="2">
    <source>
        <dbReference type="ARBA" id="ARBA00022679"/>
    </source>
</evidence>
<dbReference type="InterPro" id="IPR002495">
    <property type="entry name" value="Glyco_trans_8"/>
</dbReference>
<dbReference type="SUPFAM" id="SSF53448">
    <property type="entry name" value="Nucleotide-diphospho-sugar transferases"/>
    <property type="match status" value="1"/>
</dbReference>
<dbReference type="Pfam" id="PF01501">
    <property type="entry name" value="Glyco_transf_8"/>
    <property type="match status" value="1"/>
</dbReference>
<comment type="similarity">
    <text evidence="4">Belongs to the glycosyltransferase 8 family.</text>
</comment>
<evidence type="ECO:0000313" key="6">
    <source>
        <dbReference type="Proteomes" id="UP000634136"/>
    </source>
</evidence>
<dbReference type="OrthoDB" id="2014201at2759"/>
<keyword evidence="2" id="KW-0808">Transferase</keyword>
<evidence type="ECO:0000313" key="5">
    <source>
        <dbReference type="EMBL" id="KAF7822624.1"/>
    </source>
</evidence>
<keyword evidence="3" id="KW-0464">Manganese</keyword>
<sequence>MENMNHNSLAPLCEHASRGRGRNCAFVTILSDYNEGSIKSIVALAKSLTKVNTIFPFLVLLWPHHPTQLPDTLRSQGCILKELLPLFHASHHSAFHNINHSKIHIWKLVEYEKMVYLDPGMLVLANIDNLFDLPNGRIYGPDIITYNGLLNALLLNKPNSFVEQDSKPWGRFGVQLKQWWDILEDDTLEFHHPQNLERLMQSIMDASVTDDADSDSSTILHAPPAA</sequence>
<dbReference type="PANTHER" id="PTHR11183">
    <property type="entry name" value="GLYCOGENIN SUBFAMILY MEMBER"/>
    <property type="match status" value="1"/>
</dbReference>
<dbReference type="GO" id="GO:0016757">
    <property type="term" value="F:glycosyltransferase activity"/>
    <property type="evidence" value="ECO:0007669"/>
    <property type="project" value="UniProtKB-KW"/>
</dbReference>
<dbReference type="InterPro" id="IPR029044">
    <property type="entry name" value="Nucleotide-diphossugar_trans"/>
</dbReference>
<comment type="caution">
    <text evidence="5">The sequence shown here is derived from an EMBL/GenBank/DDBJ whole genome shotgun (WGS) entry which is preliminary data.</text>
</comment>
<gene>
    <name evidence="5" type="ORF">G2W53_020768</name>
</gene>
<reference evidence="5" key="1">
    <citation type="submission" date="2020-09" db="EMBL/GenBank/DDBJ databases">
        <title>Genome-Enabled Discovery of Anthraquinone Biosynthesis in Senna tora.</title>
        <authorList>
            <person name="Kang S.-H."/>
            <person name="Pandey R.P."/>
            <person name="Lee C.-M."/>
            <person name="Sim J.-S."/>
            <person name="Jeong J.-T."/>
            <person name="Choi B.-S."/>
            <person name="Jung M."/>
            <person name="Ginzburg D."/>
            <person name="Zhao K."/>
            <person name="Won S.Y."/>
            <person name="Oh T.-J."/>
            <person name="Yu Y."/>
            <person name="Kim N.-H."/>
            <person name="Lee O.R."/>
            <person name="Lee T.-H."/>
            <person name="Bashyal P."/>
            <person name="Kim T.-S."/>
            <person name="Lee W.-H."/>
            <person name="Kawkins C."/>
            <person name="Kim C.-K."/>
            <person name="Kim J.S."/>
            <person name="Ahn B.O."/>
            <person name="Rhee S.Y."/>
            <person name="Sohng J.K."/>
        </authorList>
    </citation>
    <scope>NUCLEOTIDE SEQUENCE</scope>
    <source>
        <tissue evidence="5">Leaf</tissue>
    </source>
</reference>
<evidence type="ECO:0000256" key="4">
    <source>
        <dbReference type="RuleBase" id="RU362027"/>
    </source>
</evidence>